<dbReference type="AlphaFoldDB" id="A0A1G9CC31"/>
<accession>A0A1G9CC31</accession>
<dbReference type="Pfam" id="PF01609">
    <property type="entry name" value="DDE_Tnp_1"/>
    <property type="match status" value="1"/>
</dbReference>
<dbReference type="GO" id="GO:0004803">
    <property type="term" value="F:transposase activity"/>
    <property type="evidence" value="ECO:0007669"/>
    <property type="project" value="InterPro"/>
</dbReference>
<evidence type="ECO:0000313" key="3">
    <source>
        <dbReference type="Proteomes" id="UP000182836"/>
    </source>
</evidence>
<evidence type="ECO:0000313" key="2">
    <source>
        <dbReference type="EMBL" id="SDK49248.1"/>
    </source>
</evidence>
<protein>
    <submittedName>
        <fullName evidence="2">Transposase DDE domain-containing protein</fullName>
    </submittedName>
</protein>
<reference evidence="2 3" key="1">
    <citation type="submission" date="2016-10" db="EMBL/GenBank/DDBJ databases">
        <authorList>
            <person name="de Groot N.N."/>
        </authorList>
    </citation>
    <scope>NUCLEOTIDE SEQUENCE [LARGE SCALE GENOMIC DNA]</scope>
    <source>
        <strain evidence="2 3">DSM 2895</strain>
    </source>
</reference>
<evidence type="ECO:0000259" key="1">
    <source>
        <dbReference type="Pfam" id="PF01609"/>
    </source>
</evidence>
<proteinExistence type="predicted"/>
<dbReference type="GO" id="GO:0006313">
    <property type="term" value="P:DNA transposition"/>
    <property type="evidence" value="ECO:0007669"/>
    <property type="project" value="InterPro"/>
</dbReference>
<dbReference type="GO" id="GO:0003677">
    <property type="term" value="F:DNA binding"/>
    <property type="evidence" value="ECO:0007669"/>
    <property type="project" value="InterPro"/>
</dbReference>
<sequence>MPLFEQKIEKQLDRTFGELQKEMPNAPRWGIKKNAENKNVFWYGYKLHLAVETKSQYLLRHLLSSGNMNDAEAAIPLLKGVAERLPFFNITKVMADAG</sequence>
<dbReference type="Proteomes" id="UP000182836">
    <property type="component" value="Unassembled WGS sequence"/>
</dbReference>
<name>A0A1G9CC31_ANEMI</name>
<dbReference type="InterPro" id="IPR002559">
    <property type="entry name" value="Transposase_11"/>
</dbReference>
<feature type="domain" description="Transposase IS4-like" evidence="1">
    <location>
        <begin position="26"/>
        <end position="98"/>
    </location>
</feature>
<organism evidence="2 3">
    <name type="scientific">Aneurinibacillus migulanus</name>
    <name type="common">Bacillus migulanus</name>
    <dbReference type="NCBI Taxonomy" id="47500"/>
    <lineage>
        <taxon>Bacteria</taxon>
        <taxon>Bacillati</taxon>
        <taxon>Bacillota</taxon>
        <taxon>Bacilli</taxon>
        <taxon>Bacillales</taxon>
        <taxon>Paenibacillaceae</taxon>
        <taxon>Aneurinibacillus group</taxon>
        <taxon>Aneurinibacillus</taxon>
    </lineage>
</organism>
<gene>
    <name evidence="2" type="ORF">SAMN04487909_1616</name>
</gene>
<dbReference type="EMBL" id="FNED01000061">
    <property type="protein sequence ID" value="SDK49248.1"/>
    <property type="molecule type" value="Genomic_DNA"/>
</dbReference>